<evidence type="ECO:0000256" key="5">
    <source>
        <dbReference type="ARBA" id="ARBA00023010"/>
    </source>
</evidence>
<evidence type="ECO:0000256" key="8">
    <source>
        <dbReference type="SAM" id="MobiDB-lite"/>
    </source>
</evidence>
<organism evidence="9">
    <name type="scientific">Talaromyces marneffei PM1</name>
    <dbReference type="NCBI Taxonomy" id="1077442"/>
    <lineage>
        <taxon>Eukaryota</taxon>
        <taxon>Fungi</taxon>
        <taxon>Dikarya</taxon>
        <taxon>Ascomycota</taxon>
        <taxon>Pezizomycotina</taxon>
        <taxon>Eurotiomycetes</taxon>
        <taxon>Eurotiomycetidae</taxon>
        <taxon>Eurotiales</taxon>
        <taxon>Trichocomaceae</taxon>
        <taxon>Talaromyces</taxon>
        <taxon>Talaromyces sect. Talaromyces</taxon>
    </lineage>
</organism>
<evidence type="ECO:0000256" key="1">
    <source>
        <dbReference type="ARBA" id="ARBA00004567"/>
    </source>
</evidence>
<dbReference type="PANTHER" id="PTHR13437">
    <property type="entry name" value="NUCLEOPORIN P58/P45 NUCLEOPORIN-LIKE PROTEIN 1"/>
    <property type="match status" value="1"/>
</dbReference>
<feature type="compositionally biased region" description="Low complexity" evidence="8">
    <location>
        <begin position="138"/>
        <end position="148"/>
    </location>
</feature>
<feature type="region of interest" description="Disordered" evidence="8">
    <location>
        <begin position="248"/>
        <end position="277"/>
    </location>
</feature>
<keyword evidence="7" id="KW-0539">Nucleus</keyword>
<name>A0A093Y1Y6_TALMA</name>
<accession>A0A093Y1Y6</accession>
<dbReference type="GO" id="GO:0008139">
    <property type="term" value="F:nuclear localization sequence binding"/>
    <property type="evidence" value="ECO:0007669"/>
    <property type="project" value="InterPro"/>
</dbReference>
<evidence type="ECO:0000313" key="9">
    <source>
        <dbReference type="EMBL" id="KFX51478.1"/>
    </source>
</evidence>
<feature type="compositionally biased region" description="Polar residues" evidence="8">
    <location>
        <begin position="156"/>
        <end position="165"/>
    </location>
</feature>
<dbReference type="GO" id="GO:0017056">
    <property type="term" value="F:structural constituent of nuclear pore"/>
    <property type="evidence" value="ECO:0007669"/>
    <property type="project" value="InterPro"/>
</dbReference>
<evidence type="ECO:0000256" key="7">
    <source>
        <dbReference type="ARBA" id="ARBA00023242"/>
    </source>
</evidence>
<gene>
    <name evidence="9" type="ORF">GQ26_0052560</name>
</gene>
<dbReference type="Pfam" id="PF13634">
    <property type="entry name" value="Nucleoporin_FG"/>
    <property type="match status" value="1"/>
</dbReference>
<keyword evidence="5" id="KW-0811">Translocation</keyword>
<protein>
    <submittedName>
        <fullName evidence="9">Nucleoporin nup45</fullName>
    </submittedName>
</protein>
<dbReference type="GO" id="GO:0051028">
    <property type="term" value="P:mRNA transport"/>
    <property type="evidence" value="ECO:0007669"/>
    <property type="project" value="UniProtKB-KW"/>
</dbReference>
<feature type="compositionally biased region" description="Polar residues" evidence="8">
    <location>
        <begin position="262"/>
        <end position="277"/>
    </location>
</feature>
<comment type="caution">
    <text evidence="9">The sequence shown here is derived from an EMBL/GenBank/DDBJ whole genome shotgun (WGS) entry which is preliminary data.</text>
</comment>
<keyword evidence="3" id="KW-0509">mRNA transport</keyword>
<dbReference type="InterPro" id="IPR025574">
    <property type="entry name" value="Nucleoporin_FG_rpt"/>
</dbReference>
<dbReference type="HOGENOM" id="CLU_027081_1_0_1"/>
<proteinExistence type="predicted"/>
<reference evidence="9" key="1">
    <citation type="journal article" date="2014" name="PLoS Genet.">
        <title>Signature Gene Expression Reveals Novel Clues to the Molecular Mechanisms of Dimorphic Transition in Penicillium marneffei.</title>
        <authorList>
            <person name="Yang E."/>
            <person name="Wang G."/>
            <person name="Cai J."/>
            <person name="Woo P.C."/>
            <person name="Lau S.K."/>
            <person name="Yuen K.-Y."/>
            <person name="Chow W.-N."/>
            <person name="Lin X."/>
        </authorList>
    </citation>
    <scope>NUCLEOTIDE SEQUENCE [LARGE SCALE GENOMIC DNA]</scope>
    <source>
        <strain evidence="9">PM1</strain>
    </source>
</reference>
<dbReference type="PANTHER" id="PTHR13437:SF2">
    <property type="entry name" value="NUCLEOPORIN P58_P45"/>
    <property type="match status" value="1"/>
</dbReference>
<keyword evidence="4" id="KW-0653">Protein transport</keyword>
<feature type="compositionally biased region" description="Low complexity" evidence="8">
    <location>
        <begin position="118"/>
        <end position="127"/>
    </location>
</feature>
<keyword evidence="6" id="KW-0906">Nuclear pore complex</keyword>
<comment type="subcellular location">
    <subcellularLocation>
        <location evidence="1">Nucleus</location>
        <location evidence="1">Nuclear pore complex</location>
    </subcellularLocation>
</comment>
<dbReference type="GO" id="GO:0015031">
    <property type="term" value="P:protein transport"/>
    <property type="evidence" value="ECO:0007669"/>
    <property type="project" value="UniProtKB-KW"/>
</dbReference>
<dbReference type="GO" id="GO:0005643">
    <property type="term" value="C:nuclear pore"/>
    <property type="evidence" value="ECO:0007669"/>
    <property type="project" value="UniProtKB-SubCell"/>
</dbReference>
<dbReference type="EMBL" id="JPOX01000005">
    <property type="protein sequence ID" value="KFX51478.1"/>
    <property type="molecule type" value="Genomic_DNA"/>
</dbReference>
<evidence type="ECO:0000256" key="6">
    <source>
        <dbReference type="ARBA" id="ARBA00023132"/>
    </source>
</evidence>
<evidence type="ECO:0000256" key="2">
    <source>
        <dbReference type="ARBA" id="ARBA00022448"/>
    </source>
</evidence>
<dbReference type="Pfam" id="PF21121">
    <property type="entry name" value="Nup49_C"/>
    <property type="match status" value="1"/>
</dbReference>
<feature type="compositionally biased region" description="Gly residues" evidence="8">
    <location>
        <begin position="128"/>
        <end position="137"/>
    </location>
</feature>
<sequence length="565" mass="59314">MYFIAVVFEGIPKVDWMIPASPFLTFRIPFELCFFRRTARDNKSLSRFFEHLKQGLYPISLGFTMFSAKPSAPAAGGLSINTSSANSLFSNTSTPSTTQPAIAGLFENQQKPAGSLFGNPSSGTTQTSGGGLFGGQGTNTTSTTQQSGMASGGLFGSSTATSQPASGGLFGNTAKPATPSGGLFGNTNTQQTGTAGGGLFGATNTQQQNTIGGSSLFGGNQGATAQTQTKSLFGTAPTTTGMSLFGNTQNAAQQQQQQQQQKPTLSIFGSQNTTTQPPQAAAAAAQGAVVQGVRVDASNLLPTTKFESCADEIKRTIEQIDTYILNQISMCNDVAGILPTIASQGSTIPNDVEFVEGKLETIQLALENDAREIDAVRNMVARNAAEAQVGFRAIDNLKLPLQYQSTGGGWWSVSEQQLSERQTLRSSIKNRKSTLALPDGVEGDPSTSDSINGIPTNLVEYFSHRSDEMSTVLEGYKKNLKEIEDHLHGVEGSLNRQINEFLSSRNRDDGIPGGAGARNQLADLAAALGDVEAGILGVASRLGGVKEEVQELILGPPTLGMGRLG</sequence>
<dbReference type="eggNOG" id="KOG0845">
    <property type="taxonomic scope" value="Eukaryota"/>
</dbReference>
<evidence type="ECO:0000256" key="4">
    <source>
        <dbReference type="ARBA" id="ARBA00022927"/>
    </source>
</evidence>
<keyword evidence="2" id="KW-0813">Transport</keyword>
<feature type="region of interest" description="Disordered" evidence="8">
    <location>
        <begin position="112"/>
        <end position="223"/>
    </location>
</feature>
<dbReference type="InterPro" id="IPR024882">
    <property type="entry name" value="NUP58/p45/49"/>
</dbReference>
<dbReference type="AlphaFoldDB" id="A0A093Y1Y6"/>
<evidence type="ECO:0000256" key="3">
    <source>
        <dbReference type="ARBA" id="ARBA00022816"/>
    </source>
</evidence>